<dbReference type="Gene3D" id="2.60.40.10">
    <property type="entry name" value="Immunoglobulins"/>
    <property type="match status" value="1"/>
</dbReference>
<dbReference type="Proteomes" id="UP001207918">
    <property type="component" value="Unassembled WGS sequence"/>
</dbReference>
<proteinExistence type="predicted"/>
<accession>A0ABT3PHA6</accession>
<evidence type="ECO:0000256" key="1">
    <source>
        <dbReference type="SAM" id="Phobius"/>
    </source>
</evidence>
<dbReference type="PANTHER" id="PTHR43118:SF1">
    <property type="entry name" value="RHAMNOGALACTURONAN LYASE (EUROFUNG)"/>
    <property type="match status" value="1"/>
</dbReference>
<keyword evidence="1" id="KW-1133">Transmembrane helix</keyword>
<keyword evidence="5" id="KW-1185">Reference proteome</keyword>
<evidence type="ECO:0000259" key="3">
    <source>
        <dbReference type="Pfam" id="PF21348"/>
    </source>
</evidence>
<organism evidence="4 5">
    <name type="scientific">Fodinibius salsisoli</name>
    <dbReference type="NCBI Taxonomy" id="2820877"/>
    <lineage>
        <taxon>Bacteria</taxon>
        <taxon>Pseudomonadati</taxon>
        <taxon>Balneolota</taxon>
        <taxon>Balneolia</taxon>
        <taxon>Balneolales</taxon>
        <taxon>Balneolaceae</taxon>
        <taxon>Fodinibius</taxon>
    </lineage>
</organism>
<dbReference type="InterPro" id="IPR034641">
    <property type="entry name" value="RGL11"/>
</dbReference>
<dbReference type="GO" id="GO:0016829">
    <property type="term" value="F:lyase activity"/>
    <property type="evidence" value="ECO:0007669"/>
    <property type="project" value="UniProtKB-KW"/>
</dbReference>
<reference evidence="4 5" key="1">
    <citation type="submission" date="2021-03" db="EMBL/GenBank/DDBJ databases">
        <title>Aliifodinibius sp. nov., a new bacterium isolated from saline soil.</title>
        <authorList>
            <person name="Galisteo C."/>
            <person name="De La Haba R."/>
            <person name="Sanchez-Porro C."/>
            <person name="Ventosa A."/>
        </authorList>
    </citation>
    <scope>NUCLEOTIDE SEQUENCE [LARGE SCALE GENOMIC DNA]</scope>
    <source>
        <strain evidence="4 5">1BSP15-2V2</strain>
    </source>
</reference>
<evidence type="ECO:0000313" key="4">
    <source>
        <dbReference type="EMBL" id="MCW9705295.1"/>
    </source>
</evidence>
<dbReference type="InterPro" id="IPR013783">
    <property type="entry name" value="Ig-like_fold"/>
</dbReference>
<dbReference type="InterPro" id="IPR041624">
    <property type="entry name" value="RGI_lyase"/>
</dbReference>
<feature type="transmembrane region" description="Helical" evidence="1">
    <location>
        <begin position="48"/>
        <end position="70"/>
    </location>
</feature>
<dbReference type="InterPro" id="IPR049366">
    <property type="entry name" value="RGL11_C"/>
</dbReference>
<name>A0ABT3PHA6_9BACT</name>
<evidence type="ECO:0000313" key="5">
    <source>
        <dbReference type="Proteomes" id="UP001207918"/>
    </source>
</evidence>
<evidence type="ECO:0000259" key="2">
    <source>
        <dbReference type="Pfam" id="PF18370"/>
    </source>
</evidence>
<dbReference type="SUPFAM" id="SSF69318">
    <property type="entry name" value="Integrin alpha N-terminal domain"/>
    <property type="match status" value="1"/>
</dbReference>
<dbReference type="Pfam" id="PF21348">
    <property type="entry name" value="RGL11_C"/>
    <property type="match status" value="1"/>
</dbReference>
<gene>
    <name evidence="4" type="ORF">J6I44_00450</name>
</gene>
<comment type="caution">
    <text evidence="4">The sequence shown here is derived from an EMBL/GenBank/DDBJ whole genome shotgun (WGS) entry which is preliminary data.</text>
</comment>
<feature type="domain" description="Rhamnogalacturonan lyase family 11 C-terminal" evidence="3">
    <location>
        <begin position="186"/>
        <end position="673"/>
    </location>
</feature>
<feature type="domain" description="Rhamnogalacturonan I lyase beta-sheet" evidence="2">
    <location>
        <begin position="77"/>
        <end position="167"/>
    </location>
</feature>
<keyword evidence="1" id="KW-0812">Transmembrane</keyword>
<keyword evidence="4" id="KW-0456">Lyase</keyword>
<protein>
    <submittedName>
        <fullName evidence="4">Rhamnogalacturonan lyase</fullName>
    </submittedName>
</protein>
<sequence>MITISQRSRLQDKLKGSHPPALVESRQAGATLWHSTVSVPLRRGKVTAFLSVIRGMMKGLLALILIVFFVQSSKAQRHMEQLDRGVVAIPQGEGSAFISWRLLASDAPDVAFNLYRVSGGGSPQKLNKTLLSKGTNFVDKKVPANISKISYFVRPIVDGEEGEASQRYQFDQSHPYLSVPVDTPEGYTANDASVGDLDGDGEYELVVHMTGRSHDNSHSGFTDEPILDAYELDGTQLWRINLGKNIREGAHYTQFIVYDLDSDGQAEIACKTGDGTVDGTGKVIGDKEADYRNDEGYILEGPEYLTVFDGQTGAALATTDYIPPRHPETLTPTRDQLDKIWGDGYGNRMDRFLAGVAYLDGERPSLIMTRGYYTRSVLAAWNWRDGKLTHQWTFDSEDGMPGHKAYSGEGNHQLSIGDVDRDNKDEIIFGAAAIDDDGTGLYATGIGHGDALHFGNLDPNYPGKEVFHIQERFDDAGANLRDADSGEILWKKPSVTASDEGEGPGRGLAANIDPRYPGTEVWVRGGGIEGLFNVKGEQISQQKPASCNFALWWDGDLQRELLTENRITKWNWEEETTDLLLEAEGATSNNWTKATPALSADLLGDWREEVIWRSEDGEELRIYTTTNPTQHRFTTLMQDPIYRMSIAWQNVAYNQPPHPGFYIGEEMSTPKQPNISIVQ</sequence>
<dbReference type="EMBL" id="JAGGJA010000001">
    <property type="protein sequence ID" value="MCW9705295.1"/>
    <property type="molecule type" value="Genomic_DNA"/>
</dbReference>
<dbReference type="PANTHER" id="PTHR43118">
    <property type="entry name" value="RHAMNOGALACTURONAN LYASE (EUROFUNG)"/>
    <property type="match status" value="1"/>
</dbReference>
<dbReference type="InterPro" id="IPR028994">
    <property type="entry name" value="Integrin_alpha_N"/>
</dbReference>
<dbReference type="Pfam" id="PF18370">
    <property type="entry name" value="RGI_lyase"/>
    <property type="match status" value="1"/>
</dbReference>
<dbReference type="CDD" id="cd10318">
    <property type="entry name" value="RGL11"/>
    <property type="match status" value="1"/>
</dbReference>
<keyword evidence="1" id="KW-0472">Membrane</keyword>